<comment type="subcellular location">
    <subcellularLocation>
        <location evidence="1">Endoplasmic reticulum membrane</location>
        <topology evidence="1">Single-pass type IV membrane protein</topology>
    </subcellularLocation>
</comment>
<dbReference type="RefSeq" id="XP_007682363.1">
    <property type="nucleotide sequence ID" value="XM_007684173.1"/>
</dbReference>
<keyword evidence="6" id="KW-0931">ER-Golgi transport</keyword>
<evidence type="ECO:0000256" key="5">
    <source>
        <dbReference type="ARBA" id="ARBA00022824"/>
    </source>
</evidence>
<accession>W7A4M8</accession>
<dbReference type="SMART" id="SM00463">
    <property type="entry name" value="SMR"/>
    <property type="match status" value="1"/>
</dbReference>
<dbReference type="PANTHER" id="PTHR47417">
    <property type="entry name" value="SMR DOMAIN-CONTAINING PROTEIN YPL199C"/>
    <property type="match status" value="1"/>
</dbReference>
<evidence type="ECO:0000256" key="9">
    <source>
        <dbReference type="ARBA" id="ARBA00023136"/>
    </source>
</evidence>
<dbReference type="PROSITE" id="PS50828">
    <property type="entry name" value="SMR"/>
    <property type="match status" value="1"/>
</dbReference>
<organism evidence="14 15">
    <name type="scientific">Bipolaris oryzae ATCC 44560</name>
    <dbReference type="NCBI Taxonomy" id="930090"/>
    <lineage>
        <taxon>Eukaryota</taxon>
        <taxon>Fungi</taxon>
        <taxon>Dikarya</taxon>
        <taxon>Ascomycota</taxon>
        <taxon>Pezizomycotina</taxon>
        <taxon>Dothideomycetes</taxon>
        <taxon>Pleosporomycetidae</taxon>
        <taxon>Pleosporales</taxon>
        <taxon>Pleosporineae</taxon>
        <taxon>Pleosporaceae</taxon>
        <taxon>Bipolaris</taxon>
    </lineage>
</organism>
<keyword evidence="3" id="KW-0813">Transport</keyword>
<evidence type="ECO:0000256" key="3">
    <source>
        <dbReference type="ARBA" id="ARBA00022448"/>
    </source>
</evidence>
<dbReference type="Proteomes" id="UP000054032">
    <property type="component" value="Unassembled WGS sequence"/>
</dbReference>
<keyword evidence="15" id="KW-1185">Reference proteome</keyword>
<dbReference type="Pfam" id="PF01713">
    <property type="entry name" value="Smr"/>
    <property type="match status" value="1"/>
</dbReference>
<dbReference type="OrthoDB" id="3231855at2759"/>
<sequence>MTARSRSPGSGDITSINLNRLLSRLERIVLADPSPELRKSSYERARVSANIEHARTLLLNLEHSASTIPSKSKKSELQTDLQQKRELIKQLNQRIYELNQLDDTESEGSVDSDQEDADDFPSYAPRVKTEAGRDITTSGGKNEALENAAQGLASELRRRGKPEADGAKSGAQAASGNSLFPSKPTTTTGDPSHAQTEALLSYERNEQETLTTSLLDMAKLLKQQSINFSNTLEGDKSVVDRALAGLDKNTLNMDAASRRMGTLRKMTEGKGWWDRMRLYGMIAGLWLIAFLIVFVGPKVPLNHSSADAEAEYDRLRDLARQEAAKRSSCFDRAHQAYESGDGAAAHELSQEGKKHAEKMEQYNRQARDFIFRENNAEGRVDSDTIDLHGLFVEEAEDVLEERIKVARQQGQTHLHVIVGKGNHSKNHVQKIKPRVEQVCRELGLQYRTEENEGRIFVNLQGGNVDEMPPPPHAPSAGYPGHNQQQHHGGAPPQHHGGQHQQQPDQQQNQNDEIEQMVKKGLPKLLKMLKCCTVM</sequence>
<dbReference type="eggNOG" id="KOG2401">
    <property type="taxonomic scope" value="Eukaryota"/>
</dbReference>
<feature type="domain" description="Smr" evidence="13">
    <location>
        <begin position="385"/>
        <end position="460"/>
    </location>
</feature>
<keyword evidence="7" id="KW-0653">Protein transport</keyword>
<dbReference type="GO" id="GO:0015031">
    <property type="term" value="P:protein transport"/>
    <property type="evidence" value="ECO:0007669"/>
    <property type="project" value="UniProtKB-KW"/>
</dbReference>
<dbReference type="InterPro" id="IPR036063">
    <property type="entry name" value="Smr_dom_sf"/>
</dbReference>
<proteinExistence type="inferred from homology"/>
<feature type="region of interest" description="Disordered" evidence="11">
    <location>
        <begin position="99"/>
        <end position="144"/>
    </location>
</feature>
<evidence type="ECO:0000256" key="1">
    <source>
        <dbReference type="ARBA" id="ARBA00004163"/>
    </source>
</evidence>
<evidence type="ECO:0000256" key="2">
    <source>
        <dbReference type="ARBA" id="ARBA00007891"/>
    </source>
</evidence>
<comment type="similarity">
    <text evidence="2">Belongs to the USE1 family.</text>
</comment>
<feature type="compositionally biased region" description="Low complexity" evidence="11">
    <location>
        <begin position="474"/>
        <end position="510"/>
    </location>
</feature>
<dbReference type="InterPro" id="IPR019150">
    <property type="entry name" value="Vesicle_transport_protein_Use1"/>
</dbReference>
<evidence type="ECO:0000256" key="10">
    <source>
        <dbReference type="SAM" id="Coils"/>
    </source>
</evidence>
<feature type="region of interest" description="Disordered" evidence="11">
    <location>
        <begin position="158"/>
        <end position="194"/>
    </location>
</feature>
<evidence type="ECO:0000256" key="6">
    <source>
        <dbReference type="ARBA" id="ARBA00022892"/>
    </source>
</evidence>
<dbReference type="Pfam" id="PF09753">
    <property type="entry name" value="Use1"/>
    <property type="match status" value="1"/>
</dbReference>
<dbReference type="GO" id="GO:0016192">
    <property type="term" value="P:vesicle-mediated transport"/>
    <property type="evidence" value="ECO:0007669"/>
    <property type="project" value="UniProtKB-KW"/>
</dbReference>
<keyword evidence="4 12" id="KW-0812">Transmembrane</keyword>
<evidence type="ECO:0000259" key="13">
    <source>
        <dbReference type="PROSITE" id="PS50828"/>
    </source>
</evidence>
<dbReference type="InterPro" id="IPR002625">
    <property type="entry name" value="Smr_dom"/>
</dbReference>
<evidence type="ECO:0000256" key="12">
    <source>
        <dbReference type="SAM" id="Phobius"/>
    </source>
</evidence>
<feature type="compositionally biased region" description="Polar residues" evidence="11">
    <location>
        <begin position="172"/>
        <end position="194"/>
    </location>
</feature>
<dbReference type="Gene3D" id="3.30.1370.110">
    <property type="match status" value="1"/>
</dbReference>
<protein>
    <recommendedName>
        <fullName evidence="13">Smr domain-containing protein</fullName>
    </recommendedName>
</protein>
<keyword evidence="9 12" id="KW-0472">Membrane</keyword>
<dbReference type="Pfam" id="PF08590">
    <property type="entry name" value="DUF1771"/>
    <property type="match status" value="1"/>
</dbReference>
<feature type="transmembrane region" description="Helical" evidence="12">
    <location>
        <begin position="278"/>
        <end position="296"/>
    </location>
</feature>
<evidence type="ECO:0000256" key="8">
    <source>
        <dbReference type="ARBA" id="ARBA00022989"/>
    </source>
</evidence>
<dbReference type="KEGG" id="bor:COCMIDRAFT_31671"/>
<dbReference type="InterPro" id="IPR013899">
    <property type="entry name" value="DUF1771"/>
</dbReference>
<feature type="compositionally biased region" description="Acidic residues" evidence="11">
    <location>
        <begin position="100"/>
        <end position="119"/>
    </location>
</feature>
<evidence type="ECO:0000313" key="15">
    <source>
        <dbReference type="Proteomes" id="UP000054032"/>
    </source>
</evidence>
<dbReference type="GeneID" id="19121927"/>
<dbReference type="InterPro" id="IPR053020">
    <property type="entry name" value="Smr_domain_protein"/>
</dbReference>
<feature type="coiled-coil region" evidence="10">
    <location>
        <begin position="305"/>
        <end position="365"/>
    </location>
</feature>
<evidence type="ECO:0000256" key="11">
    <source>
        <dbReference type="SAM" id="MobiDB-lite"/>
    </source>
</evidence>
<dbReference type="HOGENOM" id="CLU_438161_0_0_1"/>
<dbReference type="PANTHER" id="PTHR47417:SF1">
    <property type="entry name" value="SMR DOMAIN-CONTAINING PROTEIN YPL199C"/>
    <property type="match status" value="1"/>
</dbReference>
<evidence type="ECO:0000256" key="4">
    <source>
        <dbReference type="ARBA" id="ARBA00022692"/>
    </source>
</evidence>
<dbReference type="EMBL" id="KI963919">
    <property type="protein sequence ID" value="EUC51116.1"/>
    <property type="molecule type" value="Genomic_DNA"/>
</dbReference>
<evidence type="ECO:0000313" key="14">
    <source>
        <dbReference type="EMBL" id="EUC51116.1"/>
    </source>
</evidence>
<keyword evidence="10" id="KW-0175">Coiled coil</keyword>
<name>W7A4M8_COCMI</name>
<feature type="region of interest" description="Disordered" evidence="11">
    <location>
        <begin position="460"/>
        <end position="510"/>
    </location>
</feature>
<dbReference type="SMART" id="SM01162">
    <property type="entry name" value="DUF1771"/>
    <property type="match status" value="1"/>
</dbReference>
<keyword evidence="5" id="KW-0256">Endoplasmic reticulum</keyword>
<reference evidence="14 15" key="1">
    <citation type="journal article" date="2013" name="PLoS Genet.">
        <title>Comparative genome structure, secondary metabolite, and effector coding capacity across Cochliobolus pathogens.</title>
        <authorList>
            <person name="Condon B.J."/>
            <person name="Leng Y."/>
            <person name="Wu D."/>
            <person name="Bushley K.E."/>
            <person name="Ohm R.A."/>
            <person name="Otillar R."/>
            <person name="Martin J."/>
            <person name="Schackwitz W."/>
            <person name="Grimwood J."/>
            <person name="MohdZainudin N."/>
            <person name="Xue C."/>
            <person name="Wang R."/>
            <person name="Manning V.A."/>
            <person name="Dhillon B."/>
            <person name="Tu Z.J."/>
            <person name="Steffenson B.J."/>
            <person name="Salamov A."/>
            <person name="Sun H."/>
            <person name="Lowry S."/>
            <person name="LaButti K."/>
            <person name="Han J."/>
            <person name="Copeland A."/>
            <person name="Lindquist E."/>
            <person name="Barry K."/>
            <person name="Schmutz J."/>
            <person name="Baker S.E."/>
            <person name="Ciuffetti L.M."/>
            <person name="Grigoriev I.V."/>
            <person name="Zhong S."/>
            <person name="Turgeon B.G."/>
        </authorList>
    </citation>
    <scope>NUCLEOTIDE SEQUENCE [LARGE SCALE GENOMIC DNA]</scope>
    <source>
        <strain evidence="14 15">ATCC 44560</strain>
    </source>
</reference>
<keyword evidence="8 12" id="KW-1133">Transmembrane helix</keyword>
<dbReference type="STRING" id="930090.W7A4M8"/>
<gene>
    <name evidence="14" type="ORF">COCMIDRAFT_31671</name>
</gene>
<dbReference type="AlphaFoldDB" id="W7A4M8"/>
<dbReference type="SUPFAM" id="SSF160443">
    <property type="entry name" value="SMR domain-like"/>
    <property type="match status" value="1"/>
</dbReference>
<evidence type="ECO:0000256" key="7">
    <source>
        <dbReference type="ARBA" id="ARBA00022927"/>
    </source>
</evidence>
<dbReference type="GO" id="GO:0005789">
    <property type="term" value="C:endoplasmic reticulum membrane"/>
    <property type="evidence" value="ECO:0007669"/>
    <property type="project" value="UniProtKB-SubCell"/>
</dbReference>